<dbReference type="Proteomes" id="UP001153269">
    <property type="component" value="Unassembled WGS sequence"/>
</dbReference>
<protein>
    <submittedName>
        <fullName evidence="2">Uncharacterized protein</fullName>
    </submittedName>
</protein>
<feature type="compositionally biased region" description="Basic and acidic residues" evidence="1">
    <location>
        <begin position="73"/>
        <end position="95"/>
    </location>
</feature>
<sequence>MLMAESCSCPYQGHLENTFNTVLLPPSKPHMFKAIIPVTADLWSRLTEGSERRVIGEEMRQKSGRPGQAMESRGPRDWETGENRTRLEGGGDKGRVPNKTWLQARIVPKWRGTPSKGSQSFGFQPRLWNGTQCLPQSH</sequence>
<reference evidence="2" key="1">
    <citation type="submission" date="2020-03" db="EMBL/GenBank/DDBJ databases">
        <authorList>
            <person name="Weist P."/>
        </authorList>
    </citation>
    <scope>NUCLEOTIDE SEQUENCE</scope>
</reference>
<accession>A0A9N7V752</accession>
<dbReference type="AlphaFoldDB" id="A0A9N7V752"/>
<gene>
    <name evidence="2" type="ORF">PLEPLA_LOCUS31737</name>
</gene>
<keyword evidence="3" id="KW-1185">Reference proteome</keyword>
<organism evidence="2 3">
    <name type="scientific">Pleuronectes platessa</name>
    <name type="common">European plaice</name>
    <dbReference type="NCBI Taxonomy" id="8262"/>
    <lineage>
        <taxon>Eukaryota</taxon>
        <taxon>Metazoa</taxon>
        <taxon>Chordata</taxon>
        <taxon>Craniata</taxon>
        <taxon>Vertebrata</taxon>
        <taxon>Euteleostomi</taxon>
        <taxon>Actinopterygii</taxon>
        <taxon>Neopterygii</taxon>
        <taxon>Teleostei</taxon>
        <taxon>Neoteleostei</taxon>
        <taxon>Acanthomorphata</taxon>
        <taxon>Carangaria</taxon>
        <taxon>Pleuronectiformes</taxon>
        <taxon>Pleuronectoidei</taxon>
        <taxon>Pleuronectidae</taxon>
        <taxon>Pleuronectes</taxon>
    </lineage>
</organism>
<dbReference type="EMBL" id="CADEAL010003268">
    <property type="protein sequence ID" value="CAB1444021.1"/>
    <property type="molecule type" value="Genomic_DNA"/>
</dbReference>
<proteinExistence type="predicted"/>
<name>A0A9N7V752_PLEPL</name>
<feature type="region of interest" description="Disordered" evidence="1">
    <location>
        <begin position="57"/>
        <end position="138"/>
    </location>
</feature>
<evidence type="ECO:0000313" key="3">
    <source>
        <dbReference type="Proteomes" id="UP001153269"/>
    </source>
</evidence>
<evidence type="ECO:0000313" key="2">
    <source>
        <dbReference type="EMBL" id="CAB1444021.1"/>
    </source>
</evidence>
<feature type="compositionally biased region" description="Polar residues" evidence="1">
    <location>
        <begin position="129"/>
        <end position="138"/>
    </location>
</feature>
<comment type="caution">
    <text evidence="2">The sequence shown here is derived from an EMBL/GenBank/DDBJ whole genome shotgun (WGS) entry which is preliminary data.</text>
</comment>
<evidence type="ECO:0000256" key="1">
    <source>
        <dbReference type="SAM" id="MobiDB-lite"/>
    </source>
</evidence>